<dbReference type="Proteomes" id="UP001160483">
    <property type="component" value="Unassembled WGS sequence"/>
</dbReference>
<proteinExistence type="predicted"/>
<gene>
    <name evidence="1" type="ORF">PBS003_LOCUS7166</name>
</gene>
<evidence type="ECO:0000313" key="2">
    <source>
        <dbReference type="Proteomes" id="UP001160483"/>
    </source>
</evidence>
<sequence>MVEMLLVISIDNCKIHMLESEGLYLIRSLCKSVLNPSLSPQLLQFIRELTRELMQTKFHCSFESTCFNMPTTAFFPPLTIRNQSLCDDLETMCLPVNTSAPVMLDGTSAFDGAFDGELMLSLFRPSDGSNESDSEHLMSLIESFKSNYAMHDESDREDRPYPYTRSKTRWRKRPNDELKHLRSQIVKLEGLVTNLTYSGSRSKVPTNRKKARDDQSNVLHRLSKESRRKKMEAAMAENRKLKLMVVSQFRVAKALQTAVDESMRLRARKVCWPTSSAASDELVFALLDEEKELQYAATDKVMDESGVSRMYHPYISEMVFQNDKNGVSFQHNDVRVIPFPVANVVSALRHSLRHRSRVGPSEHCRKFLMYDNYSQAVTLDSVDIPGSLPATVTGRHLLWSVTEPDRTVIAWSSFNEYQGRSHVRLLKRLWFSVEPTQVQTSSGTVQGSILRTIVRFTPVDPEVDLKHIKEMSDVIICAYKRDSVRVVLAVRDQLAALAARVASTSTIPKTSKDKLIYEKTSHTVRTNAIPPLLSCPSTR</sequence>
<accession>A0AAU9L101</accession>
<reference evidence="1" key="1">
    <citation type="submission" date="2021-11" db="EMBL/GenBank/DDBJ databases">
        <authorList>
            <person name="Islam A."/>
            <person name="Islam S."/>
            <person name="Flora M.S."/>
            <person name="Rahman M."/>
            <person name="Ziaur R.M."/>
            <person name="Epstein J.H."/>
            <person name="Hassan M."/>
            <person name="Klassen M."/>
            <person name="Woodard K."/>
            <person name="Webb A."/>
            <person name="Webby R.J."/>
            <person name="El Zowalaty M.E."/>
        </authorList>
    </citation>
    <scope>NUCLEOTIDE SEQUENCE</scope>
    <source>
        <strain evidence="1">Pbs3</strain>
    </source>
</reference>
<dbReference type="AlphaFoldDB" id="A0AAU9L101"/>
<dbReference type="EMBL" id="CAKKTJ010000324">
    <property type="protein sequence ID" value="CAH0480546.1"/>
    <property type="molecule type" value="Genomic_DNA"/>
</dbReference>
<protein>
    <submittedName>
        <fullName evidence="1">Uncharacterized protein</fullName>
    </submittedName>
</protein>
<organism evidence="1 2">
    <name type="scientific">Peronospora belbahrii</name>
    <dbReference type="NCBI Taxonomy" id="622444"/>
    <lineage>
        <taxon>Eukaryota</taxon>
        <taxon>Sar</taxon>
        <taxon>Stramenopiles</taxon>
        <taxon>Oomycota</taxon>
        <taxon>Peronosporomycetes</taxon>
        <taxon>Peronosporales</taxon>
        <taxon>Peronosporaceae</taxon>
        <taxon>Peronospora</taxon>
    </lineage>
</organism>
<comment type="caution">
    <text evidence="1">The sequence shown here is derived from an EMBL/GenBank/DDBJ whole genome shotgun (WGS) entry which is preliminary data.</text>
</comment>
<evidence type="ECO:0000313" key="1">
    <source>
        <dbReference type="EMBL" id="CAH0480546.1"/>
    </source>
</evidence>
<name>A0AAU9L101_9STRA</name>